<dbReference type="Gene3D" id="3.10.50.40">
    <property type="match status" value="1"/>
</dbReference>
<dbReference type="GO" id="GO:0042026">
    <property type="term" value="P:protein refolding"/>
    <property type="evidence" value="ECO:0007669"/>
    <property type="project" value="UniProtKB-ARBA"/>
</dbReference>
<gene>
    <name evidence="12" type="ordered locus">Plav_2638</name>
</gene>
<accession>A7HWG3</accession>
<dbReference type="GO" id="GO:0005737">
    <property type="term" value="C:cytoplasm"/>
    <property type="evidence" value="ECO:0007669"/>
    <property type="project" value="UniProtKB-SubCell"/>
</dbReference>
<organism evidence="12 13">
    <name type="scientific">Parvibaculum lavamentivorans (strain DS-1 / DSM 13023 / NCIMB 13966)</name>
    <dbReference type="NCBI Taxonomy" id="402881"/>
    <lineage>
        <taxon>Bacteria</taxon>
        <taxon>Pseudomonadati</taxon>
        <taxon>Pseudomonadota</taxon>
        <taxon>Alphaproteobacteria</taxon>
        <taxon>Hyphomicrobiales</taxon>
        <taxon>Parvibaculaceae</taxon>
        <taxon>Parvibaculum</taxon>
    </lineage>
</organism>
<evidence type="ECO:0000313" key="13">
    <source>
        <dbReference type="Proteomes" id="UP000006377"/>
    </source>
</evidence>
<dbReference type="EC" id="5.2.1.8" evidence="10"/>
<dbReference type="PANTHER" id="PTHR47861:SF3">
    <property type="entry name" value="FKBP-TYPE PEPTIDYL-PROLYL CIS-TRANS ISOMERASE SLYD"/>
    <property type="match status" value="1"/>
</dbReference>
<comment type="subcellular location">
    <subcellularLocation>
        <location evidence="2">Cytoplasm</location>
    </subcellularLocation>
</comment>
<dbReference type="Pfam" id="PF00254">
    <property type="entry name" value="FKBP_C"/>
    <property type="match status" value="1"/>
</dbReference>
<evidence type="ECO:0000256" key="2">
    <source>
        <dbReference type="ARBA" id="ARBA00004496"/>
    </source>
</evidence>
<dbReference type="InterPro" id="IPR001179">
    <property type="entry name" value="PPIase_FKBP_dom"/>
</dbReference>
<feature type="domain" description="PPIase FKBP-type" evidence="11">
    <location>
        <begin position="14"/>
        <end position="94"/>
    </location>
</feature>
<evidence type="ECO:0000256" key="1">
    <source>
        <dbReference type="ARBA" id="ARBA00000971"/>
    </source>
</evidence>
<evidence type="ECO:0000256" key="6">
    <source>
        <dbReference type="ARBA" id="ARBA00023186"/>
    </source>
</evidence>
<keyword evidence="4" id="KW-0963">Cytoplasm</keyword>
<proteinExistence type="inferred from homology"/>
<dbReference type="STRING" id="402881.Plav_2638"/>
<evidence type="ECO:0000259" key="11">
    <source>
        <dbReference type="PROSITE" id="PS50059"/>
    </source>
</evidence>
<evidence type="ECO:0000256" key="5">
    <source>
        <dbReference type="ARBA" id="ARBA00023110"/>
    </source>
</evidence>
<keyword evidence="7 9" id="KW-0413">Isomerase</keyword>
<evidence type="ECO:0000256" key="8">
    <source>
        <dbReference type="ARBA" id="ARBA00037071"/>
    </source>
</evidence>
<name>A7HWG3_PARL1</name>
<comment type="function">
    <text evidence="8">Also involved in hydrogenase metallocenter assembly, probably by participating in the nickel insertion step. This function in hydrogenase biosynthesis requires chaperone activity and the presence of the metal-binding domain, but not PPIase activity.</text>
</comment>
<dbReference type="PROSITE" id="PS50059">
    <property type="entry name" value="FKBP_PPIASE"/>
    <property type="match status" value="1"/>
</dbReference>
<evidence type="ECO:0000256" key="3">
    <source>
        <dbReference type="ARBA" id="ARBA00006577"/>
    </source>
</evidence>
<dbReference type="eggNOG" id="COG1047">
    <property type="taxonomic scope" value="Bacteria"/>
</dbReference>
<evidence type="ECO:0000256" key="7">
    <source>
        <dbReference type="ARBA" id="ARBA00023235"/>
    </source>
</evidence>
<keyword evidence="5 9" id="KW-0697">Rotamase</keyword>
<evidence type="ECO:0000313" key="12">
    <source>
        <dbReference type="EMBL" id="ABS64246.1"/>
    </source>
</evidence>
<dbReference type="EMBL" id="CP000774">
    <property type="protein sequence ID" value="ABS64246.1"/>
    <property type="molecule type" value="Genomic_DNA"/>
</dbReference>
<dbReference type="HOGENOM" id="CLU_098197_2_1_5"/>
<keyword evidence="6" id="KW-0143">Chaperone</keyword>
<dbReference type="AlphaFoldDB" id="A7HWG3"/>
<comment type="catalytic activity">
    <reaction evidence="1 9 10">
        <text>[protein]-peptidylproline (omega=180) = [protein]-peptidylproline (omega=0)</text>
        <dbReference type="Rhea" id="RHEA:16237"/>
        <dbReference type="Rhea" id="RHEA-COMP:10747"/>
        <dbReference type="Rhea" id="RHEA-COMP:10748"/>
        <dbReference type="ChEBI" id="CHEBI:83833"/>
        <dbReference type="ChEBI" id="CHEBI:83834"/>
        <dbReference type="EC" id="5.2.1.8"/>
    </reaction>
</comment>
<sequence>MAARKGTQMAAQNGDKVRVHYTGKLKDGTVFDSSQGGEPIEFAIGSQMVIAGFENAVVGMEPGDTKSVTIASQEAYGEHDPRLVQDIPRTELPPELEPQTGMRLTASGGDGREIALVVTEVNDNVVRLDANHPLAGEDLTFEIQLVAVA</sequence>
<evidence type="ECO:0000256" key="10">
    <source>
        <dbReference type="RuleBase" id="RU003915"/>
    </source>
</evidence>
<dbReference type="InterPro" id="IPR046357">
    <property type="entry name" value="PPIase_dom_sf"/>
</dbReference>
<protein>
    <recommendedName>
        <fullName evidence="10">Peptidyl-prolyl cis-trans isomerase</fullName>
        <ecNumber evidence="10">5.2.1.8</ecNumber>
    </recommendedName>
</protein>
<keyword evidence="13" id="KW-1185">Reference proteome</keyword>
<dbReference type="PANTHER" id="PTHR47861">
    <property type="entry name" value="FKBP-TYPE PEPTIDYL-PROLYL CIS-TRANS ISOMERASE SLYD"/>
    <property type="match status" value="1"/>
</dbReference>
<comment type="similarity">
    <text evidence="3 10">Belongs to the FKBP-type PPIase family.</text>
</comment>
<dbReference type="KEGG" id="pla:Plav_2638"/>
<dbReference type="Proteomes" id="UP000006377">
    <property type="component" value="Chromosome"/>
</dbReference>
<dbReference type="GO" id="GO:0003755">
    <property type="term" value="F:peptidyl-prolyl cis-trans isomerase activity"/>
    <property type="evidence" value="ECO:0007669"/>
    <property type="project" value="UniProtKB-UniRule"/>
</dbReference>
<evidence type="ECO:0000256" key="9">
    <source>
        <dbReference type="PROSITE-ProRule" id="PRU00277"/>
    </source>
</evidence>
<dbReference type="SUPFAM" id="SSF54534">
    <property type="entry name" value="FKBP-like"/>
    <property type="match status" value="1"/>
</dbReference>
<reference evidence="12 13" key="1">
    <citation type="journal article" date="2011" name="Stand. Genomic Sci.">
        <title>Complete genome sequence of Parvibaculum lavamentivorans type strain (DS-1(T)).</title>
        <authorList>
            <person name="Schleheck D."/>
            <person name="Weiss M."/>
            <person name="Pitluck S."/>
            <person name="Bruce D."/>
            <person name="Land M.L."/>
            <person name="Han S."/>
            <person name="Saunders E."/>
            <person name="Tapia R."/>
            <person name="Detter C."/>
            <person name="Brettin T."/>
            <person name="Han J."/>
            <person name="Woyke T."/>
            <person name="Goodwin L."/>
            <person name="Pennacchio L."/>
            <person name="Nolan M."/>
            <person name="Cook A.M."/>
            <person name="Kjelleberg S."/>
            <person name="Thomas T."/>
        </authorList>
    </citation>
    <scope>NUCLEOTIDE SEQUENCE [LARGE SCALE GENOMIC DNA]</scope>
    <source>
        <strain evidence="13">DS-1 / DSM 13023 / NCIMB 13966</strain>
    </source>
</reference>
<evidence type="ECO:0000256" key="4">
    <source>
        <dbReference type="ARBA" id="ARBA00022490"/>
    </source>
</evidence>